<keyword evidence="3" id="KW-1185">Reference proteome</keyword>
<dbReference type="AlphaFoldDB" id="A0A6A6DV21"/>
<organism evidence="2 3">
    <name type="scientific">Zopfia rhizophila CBS 207.26</name>
    <dbReference type="NCBI Taxonomy" id="1314779"/>
    <lineage>
        <taxon>Eukaryota</taxon>
        <taxon>Fungi</taxon>
        <taxon>Dikarya</taxon>
        <taxon>Ascomycota</taxon>
        <taxon>Pezizomycotina</taxon>
        <taxon>Dothideomycetes</taxon>
        <taxon>Dothideomycetes incertae sedis</taxon>
        <taxon>Zopfiaceae</taxon>
        <taxon>Zopfia</taxon>
    </lineage>
</organism>
<feature type="region of interest" description="Disordered" evidence="1">
    <location>
        <begin position="1"/>
        <end position="92"/>
    </location>
</feature>
<evidence type="ECO:0000313" key="3">
    <source>
        <dbReference type="Proteomes" id="UP000800200"/>
    </source>
</evidence>
<dbReference type="OrthoDB" id="10538393at2759"/>
<feature type="compositionally biased region" description="Polar residues" evidence="1">
    <location>
        <begin position="55"/>
        <end position="69"/>
    </location>
</feature>
<protein>
    <submittedName>
        <fullName evidence="2">Uncharacterized protein</fullName>
    </submittedName>
</protein>
<evidence type="ECO:0000313" key="2">
    <source>
        <dbReference type="EMBL" id="KAF2182615.1"/>
    </source>
</evidence>
<name>A0A6A6DV21_9PEZI</name>
<feature type="compositionally biased region" description="Low complexity" evidence="1">
    <location>
        <begin position="1"/>
        <end position="16"/>
    </location>
</feature>
<gene>
    <name evidence="2" type="ORF">K469DRAFT_711792</name>
</gene>
<dbReference type="EMBL" id="ML994647">
    <property type="protein sequence ID" value="KAF2182615.1"/>
    <property type="molecule type" value="Genomic_DNA"/>
</dbReference>
<feature type="compositionally biased region" description="Polar residues" evidence="1">
    <location>
        <begin position="35"/>
        <end position="48"/>
    </location>
</feature>
<proteinExistence type="predicted"/>
<sequence length="92" mass="9199">MPSGQSNASNASSTTAPTDQENSASTIVDGEVNDGNRQTGGATSNNTPGRPEVASASTPSLQVTDISETQHIDLTPLSQRPGPDGDASGSNS</sequence>
<dbReference type="Proteomes" id="UP000800200">
    <property type="component" value="Unassembled WGS sequence"/>
</dbReference>
<reference evidence="2" key="1">
    <citation type="journal article" date="2020" name="Stud. Mycol.">
        <title>101 Dothideomycetes genomes: a test case for predicting lifestyles and emergence of pathogens.</title>
        <authorList>
            <person name="Haridas S."/>
            <person name="Albert R."/>
            <person name="Binder M."/>
            <person name="Bloem J."/>
            <person name="Labutti K."/>
            <person name="Salamov A."/>
            <person name="Andreopoulos B."/>
            <person name="Baker S."/>
            <person name="Barry K."/>
            <person name="Bills G."/>
            <person name="Bluhm B."/>
            <person name="Cannon C."/>
            <person name="Castanera R."/>
            <person name="Culley D."/>
            <person name="Daum C."/>
            <person name="Ezra D."/>
            <person name="Gonzalez J."/>
            <person name="Henrissat B."/>
            <person name="Kuo A."/>
            <person name="Liang C."/>
            <person name="Lipzen A."/>
            <person name="Lutzoni F."/>
            <person name="Magnuson J."/>
            <person name="Mondo S."/>
            <person name="Nolan M."/>
            <person name="Ohm R."/>
            <person name="Pangilinan J."/>
            <person name="Park H.-J."/>
            <person name="Ramirez L."/>
            <person name="Alfaro M."/>
            <person name="Sun H."/>
            <person name="Tritt A."/>
            <person name="Yoshinaga Y."/>
            <person name="Zwiers L.-H."/>
            <person name="Turgeon B."/>
            <person name="Goodwin S."/>
            <person name="Spatafora J."/>
            <person name="Crous P."/>
            <person name="Grigoriev I."/>
        </authorList>
    </citation>
    <scope>NUCLEOTIDE SEQUENCE</scope>
    <source>
        <strain evidence="2">CBS 207.26</strain>
    </source>
</reference>
<feature type="compositionally biased region" description="Polar residues" evidence="1">
    <location>
        <begin position="17"/>
        <end position="26"/>
    </location>
</feature>
<accession>A0A6A6DV21</accession>
<evidence type="ECO:0000256" key="1">
    <source>
        <dbReference type="SAM" id="MobiDB-lite"/>
    </source>
</evidence>